<evidence type="ECO:0000256" key="1">
    <source>
        <dbReference type="SAM" id="MobiDB-lite"/>
    </source>
</evidence>
<feature type="region of interest" description="Disordered" evidence="1">
    <location>
        <begin position="81"/>
        <end position="133"/>
    </location>
</feature>
<feature type="compositionally biased region" description="Acidic residues" evidence="1">
    <location>
        <begin position="98"/>
        <end position="133"/>
    </location>
</feature>
<proteinExistence type="predicted"/>
<sequence length="133" mass="15529">MRFPCLRKSACSLKKCNNKRQPKPLRDFIYGLSESFEIALGWFIECEKNKLVGSAINSESPYHETNDCNDIPNREFKMEEEDWDALAQSETGNIDAEREFEESEDDSEEESDDEHSDNQDEWMEEDSEGDEDE</sequence>
<evidence type="ECO:0000313" key="3">
    <source>
        <dbReference type="EMBL" id="GMR32988.1"/>
    </source>
</evidence>
<evidence type="ECO:0000313" key="2">
    <source>
        <dbReference type="EMBL" id="GMR32984.1"/>
    </source>
</evidence>
<dbReference type="AlphaFoldDB" id="A0AAN4Z4K0"/>
<dbReference type="Proteomes" id="UP001328107">
    <property type="component" value="Unassembled WGS sequence"/>
</dbReference>
<gene>
    <name evidence="2" type="ORF">PMAYCL1PPCAC_03179</name>
    <name evidence="3" type="ORF">PMAYCL1PPCAC_03183</name>
</gene>
<comment type="caution">
    <text evidence="2">The sequence shown here is derived from an EMBL/GenBank/DDBJ whole genome shotgun (WGS) entry which is preliminary data.</text>
</comment>
<feature type="non-terminal residue" evidence="2">
    <location>
        <position position="133"/>
    </location>
</feature>
<organism evidence="2 4">
    <name type="scientific">Pristionchus mayeri</name>
    <dbReference type="NCBI Taxonomy" id="1317129"/>
    <lineage>
        <taxon>Eukaryota</taxon>
        <taxon>Metazoa</taxon>
        <taxon>Ecdysozoa</taxon>
        <taxon>Nematoda</taxon>
        <taxon>Chromadorea</taxon>
        <taxon>Rhabditida</taxon>
        <taxon>Rhabditina</taxon>
        <taxon>Diplogasteromorpha</taxon>
        <taxon>Diplogasteroidea</taxon>
        <taxon>Neodiplogasteridae</taxon>
        <taxon>Pristionchus</taxon>
    </lineage>
</organism>
<dbReference type="EMBL" id="BTRK01000001">
    <property type="protein sequence ID" value="GMR32988.1"/>
    <property type="molecule type" value="Genomic_DNA"/>
</dbReference>
<dbReference type="EMBL" id="BTRK01000001">
    <property type="protein sequence ID" value="GMR32984.1"/>
    <property type="molecule type" value="Genomic_DNA"/>
</dbReference>
<evidence type="ECO:0000313" key="4">
    <source>
        <dbReference type="Proteomes" id="UP001328107"/>
    </source>
</evidence>
<protein>
    <submittedName>
        <fullName evidence="2">Uncharacterized protein</fullName>
    </submittedName>
</protein>
<keyword evidence="4" id="KW-1185">Reference proteome</keyword>
<reference evidence="2" key="2">
    <citation type="submission" date="2023-06" db="EMBL/GenBank/DDBJ databases">
        <title>Genome assembly of Pristionchus species.</title>
        <authorList>
            <person name="Yoshida K."/>
            <person name="Sommer R.J."/>
        </authorList>
    </citation>
    <scope>NUCLEOTIDE SEQUENCE</scope>
    <source>
        <strain evidence="2 4">RS5460</strain>
    </source>
</reference>
<name>A0AAN4Z4K0_9BILA</name>
<accession>A0AAN4Z4K0</accession>
<reference evidence="4" key="1">
    <citation type="submission" date="2022-10" db="EMBL/GenBank/DDBJ databases">
        <title>Genome assembly of Pristionchus species.</title>
        <authorList>
            <person name="Yoshida K."/>
            <person name="Sommer R.J."/>
        </authorList>
    </citation>
    <scope>NUCLEOTIDE SEQUENCE [LARGE SCALE GENOMIC DNA]</scope>
    <source>
        <strain evidence="3 4">RS5460</strain>
    </source>
</reference>